<feature type="compositionally biased region" description="Gly residues" evidence="1">
    <location>
        <begin position="110"/>
        <end position="119"/>
    </location>
</feature>
<dbReference type="EMBL" id="HBUE01111018">
    <property type="protein sequence ID" value="CAG6488852.1"/>
    <property type="molecule type" value="Transcribed_RNA"/>
</dbReference>
<dbReference type="AlphaFoldDB" id="A0A8D8C8J6"/>
<organism evidence="2">
    <name type="scientific">Culex pipiens</name>
    <name type="common">House mosquito</name>
    <dbReference type="NCBI Taxonomy" id="7175"/>
    <lineage>
        <taxon>Eukaryota</taxon>
        <taxon>Metazoa</taxon>
        <taxon>Ecdysozoa</taxon>
        <taxon>Arthropoda</taxon>
        <taxon>Hexapoda</taxon>
        <taxon>Insecta</taxon>
        <taxon>Pterygota</taxon>
        <taxon>Neoptera</taxon>
        <taxon>Endopterygota</taxon>
        <taxon>Diptera</taxon>
        <taxon>Nematocera</taxon>
        <taxon>Culicoidea</taxon>
        <taxon>Culicidae</taxon>
        <taxon>Culicinae</taxon>
        <taxon>Culicini</taxon>
        <taxon>Culex</taxon>
        <taxon>Culex</taxon>
    </lineage>
</organism>
<feature type="region of interest" description="Disordered" evidence="1">
    <location>
        <begin position="103"/>
        <end position="127"/>
    </location>
</feature>
<protein>
    <submittedName>
        <fullName evidence="2">(northern house mosquito) hypothetical protein</fullName>
    </submittedName>
</protein>
<sequence>MCPAGHHLATLSDVSVGVRKQPERALPEAGQLRRLQECGLHPPRDAHFPADGLSVHVAFAETPNEQGQPHHAVLPGDQHPAGSVQLLLDALDALAVAHLVHGRHRKGHQGLSGRGGARSGAGLSRTNAADQVVPVDHRRNVGTFVNIRCFLLNV</sequence>
<proteinExistence type="predicted"/>
<accession>A0A8D8C8J6</accession>
<name>A0A8D8C8J6_CULPI</name>
<evidence type="ECO:0000313" key="2">
    <source>
        <dbReference type="EMBL" id="CAG6488852.1"/>
    </source>
</evidence>
<reference evidence="2" key="1">
    <citation type="submission" date="2021-05" db="EMBL/GenBank/DDBJ databases">
        <authorList>
            <person name="Alioto T."/>
            <person name="Alioto T."/>
            <person name="Gomez Garrido J."/>
        </authorList>
    </citation>
    <scope>NUCLEOTIDE SEQUENCE</scope>
</reference>
<evidence type="ECO:0000256" key="1">
    <source>
        <dbReference type="SAM" id="MobiDB-lite"/>
    </source>
</evidence>